<dbReference type="SUPFAM" id="SSF46955">
    <property type="entry name" value="Putative DNA-binding domain"/>
    <property type="match status" value="1"/>
</dbReference>
<gene>
    <name evidence="2" type="ORF">J4032_22120</name>
</gene>
<dbReference type="InterPro" id="IPR009061">
    <property type="entry name" value="DNA-bd_dom_put_sf"/>
</dbReference>
<feature type="domain" description="Helix-turn-helix" evidence="1">
    <location>
        <begin position="1"/>
        <end position="59"/>
    </location>
</feature>
<evidence type="ECO:0000313" key="3">
    <source>
        <dbReference type="Proteomes" id="UP000828924"/>
    </source>
</evidence>
<evidence type="ECO:0000259" key="1">
    <source>
        <dbReference type="Pfam" id="PF12728"/>
    </source>
</evidence>
<keyword evidence="3" id="KW-1185">Reference proteome</keyword>
<proteinExistence type="predicted"/>
<dbReference type="Proteomes" id="UP000828924">
    <property type="component" value="Chromosome"/>
</dbReference>
<dbReference type="Pfam" id="PF12728">
    <property type="entry name" value="HTH_17"/>
    <property type="match status" value="1"/>
</dbReference>
<dbReference type="InterPro" id="IPR041657">
    <property type="entry name" value="HTH_17"/>
</dbReference>
<dbReference type="InterPro" id="IPR010093">
    <property type="entry name" value="SinI_DNA-bd"/>
</dbReference>
<reference evidence="2 3" key="1">
    <citation type="submission" date="2021-03" db="EMBL/GenBank/DDBJ databases">
        <title>Complete genome of Streptomyces formicae strain 1H-GS9 (DSM 100524).</title>
        <authorList>
            <person name="Atanasov K.E."/>
            <person name="Altabella T."/>
            <person name="Ferrer A."/>
        </authorList>
    </citation>
    <scope>NUCLEOTIDE SEQUENCE [LARGE SCALE GENOMIC DNA]</scope>
    <source>
        <strain evidence="2 3">1H-GS9</strain>
    </source>
</reference>
<dbReference type="EMBL" id="CP071872">
    <property type="protein sequence ID" value="UNM13795.1"/>
    <property type="molecule type" value="Genomic_DNA"/>
</dbReference>
<name>A0ABY3WNT4_9ACTN</name>
<organism evidence="2 3">
    <name type="scientific">Streptomyces formicae</name>
    <dbReference type="NCBI Taxonomy" id="1616117"/>
    <lineage>
        <taxon>Bacteria</taxon>
        <taxon>Bacillati</taxon>
        <taxon>Actinomycetota</taxon>
        <taxon>Actinomycetes</taxon>
        <taxon>Kitasatosporales</taxon>
        <taxon>Streptomycetaceae</taxon>
        <taxon>Streptomyces</taxon>
    </lineage>
</organism>
<evidence type="ECO:0000313" key="2">
    <source>
        <dbReference type="EMBL" id="UNM13795.1"/>
    </source>
</evidence>
<accession>A0ABY3WNT4</accession>
<sequence>MLRVKEVATRLNVHPATVYRWIKDGHLPAVRYGKPQVVGSAIDGPGGAIRIPESALAAFTLPTEGEAA</sequence>
<dbReference type="Gene3D" id="1.10.1660.10">
    <property type="match status" value="1"/>
</dbReference>
<dbReference type="NCBIfam" id="TIGR01764">
    <property type="entry name" value="excise"/>
    <property type="match status" value="1"/>
</dbReference>
<protein>
    <submittedName>
        <fullName evidence="2">Helix-turn-helix domain-containing protein</fullName>
    </submittedName>
</protein>
<dbReference type="RefSeq" id="WP_242332716.1">
    <property type="nucleotide sequence ID" value="NZ_CP071872.1"/>
</dbReference>